<evidence type="ECO:0000256" key="1">
    <source>
        <dbReference type="SAM" id="MobiDB-lite"/>
    </source>
</evidence>
<organism evidence="2 3">
    <name type="scientific">Pararge aegeria aegeria</name>
    <dbReference type="NCBI Taxonomy" id="348720"/>
    <lineage>
        <taxon>Eukaryota</taxon>
        <taxon>Metazoa</taxon>
        <taxon>Ecdysozoa</taxon>
        <taxon>Arthropoda</taxon>
        <taxon>Hexapoda</taxon>
        <taxon>Insecta</taxon>
        <taxon>Pterygota</taxon>
        <taxon>Neoptera</taxon>
        <taxon>Endopterygota</taxon>
        <taxon>Lepidoptera</taxon>
        <taxon>Glossata</taxon>
        <taxon>Ditrysia</taxon>
        <taxon>Papilionoidea</taxon>
        <taxon>Nymphalidae</taxon>
        <taxon>Satyrinae</taxon>
        <taxon>Satyrini</taxon>
        <taxon>Parargina</taxon>
        <taxon>Pararge</taxon>
    </lineage>
</organism>
<name>A0A8S4QLV5_9NEOP</name>
<dbReference type="InterPro" id="IPR004119">
    <property type="entry name" value="EcKL"/>
</dbReference>
<feature type="non-terminal residue" evidence="2">
    <location>
        <position position="285"/>
    </location>
</feature>
<dbReference type="PANTHER" id="PTHR11012:SF8">
    <property type="entry name" value="JUVENILE HORMONE-INDUCIBLE PROTEIN 26"/>
    <property type="match status" value="1"/>
</dbReference>
<evidence type="ECO:0000313" key="3">
    <source>
        <dbReference type="Proteomes" id="UP000838756"/>
    </source>
</evidence>
<sequence length="285" mass="33264">MQAVEKPQNYQKTLNNSNNGADNTNYVSEAEAKILPSVQNALKNIIAKEGFTLYKLTRRTIASNGSNYMADLYEIDIKGQTNEGYKEIHLFLKHIIPVEAIQSLIDVNICYSHEVFFYNELSEVFNKLQENAKIPEGERFKTVKNYECNQDAMILENLARKGFKTLHRMDVMPIQFAELSITQLARLHGLSFVLKHKNRDYFEEKIKRIESPLHFDKIEVWKPFVKRQFENSTKYFGTGVQEKINQFLENKFIEKFPKHFKGVTDSIKCLCHGDFRISNVMFKDN</sequence>
<gene>
    <name evidence="2" type="primary">jg3633</name>
    <name evidence="2" type="ORF">PAEG_LOCUS2897</name>
</gene>
<feature type="compositionally biased region" description="Polar residues" evidence="1">
    <location>
        <begin position="8"/>
        <end position="22"/>
    </location>
</feature>
<proteinExistence type="predicted"/>
<dbReference type="PANTHER" id="PTHR11012">
    <property type="entry name" value="PROTEIN KINASE-LIKE DOMAIN-CONTAINING"/>
    <property type="match status" value="1"/>
</dbReference>
<keyword evidence="3" id="KW-1185">Reference proteome</keyword>
<dbReference type="Proteomes" id="UP000838756">
    <property type="component" value="Unassembled WGS sequence"/>
</dbReference>
<dbReference type="OrthoDB" id="191037at2759"/>
<dbReference type="Pfam" id="PF02958">
    <property type="entry name" value="EcKL"/>
    <property type="match status" value="1"/>
</dbReference>
<comment type="caution">
    <text evidence="2">The sequence shown here is derived from an EMBL/GenBank/DDBJ whole genome shotgun (WGS) entry which is preliminary data.</text>
</comment>
<dbReference type="Gene3D" id="3.90.1200.10">
    <property type="match status" value="1"/>
</dbReference>
<reference evidence="2" key="1">
    <citation type="submission" date="2022-03" db="EMBL/GenBank/DDBJ databases">
        <authorList>
            <person name="Lindestad O."/>
        </authorList>
    </citation>
    <scope>NUCLEOTIDE SEQUENCE</scope>
</reference>
<protein>
    <submittedName>
        <fullName evidence="2">Jg3633 protein</fullName>
    </submittedName>
</protein>
<dbReference type="InterPro" id="IPR011009">
    <property type="entry name" value="Kinase-like_dom_sf"/>
</dbReference>
<feature type="region of interest" description="Disordered" evidence="1">
    <location>
        <begin position="1"/>
        <end position="22"/>
    </location>
</feature>
<dbReference type="EMBL" id="CAKXAJ010009025">
    <property type="protein sequence ID" value="CAH2211051.1"/>
    <property type="molecule type" value="Genomic_DNA"/>
</dbReference>
<evidence type="ECO:0000313" key="2">
    <source>
        <dbReference type="EMBL" id="CAH2211051.1"/>
    </source>
</evidence>
<accession>A0A8S4QLV5</accession>
<dbReference type="SUPFAM" id="SSF56112">
    <property type="entry name" value="Protein kinase-like (PK-like)"/>
    <property type="match status" value="1"/>
</dbReference>
<dbReference type="AlphaFoldDB" id="A0A8S4QLV5"/>